<dbReference type="Proteomes" id="UP000183983">
    <property type="component" value="Unassembled WGS sequence"/>
</dbReference>
<dbReference type="Gene3D" id="3.40.50.2300">
    <property type="match status" value="2"/>
</dbReference>
<reference evidence="24 25" key="1">
    <citation type="submission" date="2016-11" db="EMBL/GenBank/DDBJ databases">
        <authorList>
            <person name="Jaros S."/>
            <person name="Januszkiewicz K."/>
            <person name="Wedrychowicz H."/>
        </authorList>
    </citation>
    <scope>NUCLEOTIDE SEQUENCE [LARGE SCALE GENOMIC DNA]</scope>
    <source>
        <strain evidence="24 25">LMG 26898</strain>
    </source>
</reference>
<dbReference type="InterPro" id="IPR005467">
    <property type="entry name" value="His_kinase_dom"/>
</dbReference>
<dbReference type="SUPFAM" id="SSF52172">
    <property type="entry name" value="CheY-like"/>
    <property type="match status" value="2"/>
</dbReference>
<evidence type="ECO:0000256" key="9">
    <source>
        <dbReference type="ARBA" id="ARBA00022840"/>
    </source>
</evidence>
<dbReference type="EC" id="2.7.13.3" evidence="3"/>
<dbReference type="PRINTS" id="PR00344">
    <property type="entry name" value="BCTRLSENSOR"/>
</dbReference>
<accession>A0A1M7P6X5</accession>
<evidence type="ECO:0000256" key="4">
    <source>
        <dbReference type="ARBA" id="ARBA00022553"/>
    </source>
</evidence>
<dbReference type="InterPro" id="IPR001789">
    <property type="entry name" value="Sig_transdc_resp-reg_receiver"/>
</dbReference>
<dbReference type="SMART" id="SM00091">
    <property type="entry name" value="PAS"/>
    <property type="match status" value="2"/>
</dbReference>
<evidence type="ECO:0000256" key="3">
    <source>
        <dbReference type="ARBA" id="ARBA00012438"/>
    </source>
</evidence>
<dbReference type="SUPFAM" id="SSF47384">
    <property type="entry name" value="Homodimeric domain of signal transducing histidine kinase"/>
    <property type="match status" value="1"/>
</dbReference>
<dbReference type="Pfam" id="PF00989">
    <property type="entry name" value="PAS"/>
    <property type="match status" value="1"/>
</dbReference>
<dbReference type="InterPro" id="IPR000700">
    <property type="entry name" value="PAS-assoc_C"/>
</dbReference>
<feature type="domain" description="Response regulatory" evidence="19">
    <location>
        <begin position="1021"/>
        <end position="1139"/>
    </location>
</feature>
<dbReference type="CDD" id="cd00082">
    <property type="entry name" value="HisKA"/>
    <property type="match status" value="1"/>
</dbReference>
<dbReference type="SMART" id="SM00448">
    <property type="entry name" value="REC"/>
    <property type="match status" value="2"/>
</dbReference>
<feature type="modified residue" description="4-aspartylphosphate" evidence="16">
    <location>
        <position position="1072"/>
    </location>
</feature>
<dbReference type="PANTHER" id="PTHR45339">
    <property type="entry name" value="HYBRID SIGNAL TRANSDUCTION HISTIDINE KINASE J"/>
    <property type="match status" value="1"/>
</dbReference>
<evidence type="ECO:0000256" key="17">
    <source>
        <dbReference type="SAM" id="Phobius"/>
    </source>
</evidence>
<dbReference type="GO" id="GO:0005886">
    <property type="term" value="C:plasma membrane"/>
    <property type="evidence" value="ECO:0007669"/>
    <property type="project" value="UniProtKB-SubCell"/>
</dbReference>
<dbReference type="CDD" id="cd17546">
    <property type="entry name" value="REC_hyHK_CKI1_RcsC-like"/>
    <property type="match status" value="1"/>
</dbReference>
<dbReference type="STRING" id="1190415.SAMN05216593_108192"/>
<dbReference type="GO" id="GO:0000155">
    <property type="term" value="F:phosphorelay sensor kinase activity"/>
    <property type="evidence" value="ECO:0007669"/>
    <property type="project" value="InterPro"/>
</dbReference>
<dbReference type="PROSITE" id="PS50113">
    <property type="entry name" value="PAC"/>
    <property type="match status" value="2"/>
</dbReference>
<dbReference type="FunFam" id="1.10.287.130:FF:000002">
    <property type="entry name" value="Two-component osmosensing histidine kinase"/>
    <property type="match status" value="1"/>
</dbReference>
<evidence type="ECO:0000313" key="25">
    <source>
        <dbReference type="Proteomes" id="UP000183983"/>
    </source>
</evidence>
<evidence type="ECO:0000259" key="19">
    <source>
        <dbReference type="PROSITE" id="PS50110"/>
    </source>
</evidence>
<dbReference type="GO" id="GO:0005524">
    <property type="term" value="F:ATP binding"/>
    <property type="evidence" value="ECO:0007669"/>
    <property type="project" value="UniProtKB-KW"/>
</dbReference>
<comment type="subcellular location">
    <subcellularLocation>
        <location evidence="2">Membrane</location>
    </subcellularLocation>
</comment>
<feature type="domain" description="Histidine kinase" evidence="18">
    <location>
        <begin position="645"/>
        <end position="866"/>
    </location>
</feature>
<dbReference type="Pfam" id="PF03924">
    <property type="entry name" value="CHASE"/>
    <property type="match status" value="1"/>
</dbReference>
<dbReference type="EMBL" id="FRDA01000008">
    <property type="protein sequence ID" value="SHN12444.1"/>
    <property type="molecule type" value="Genomic_DNA"/>
</dbReference>
<evidence type="ECO:0000256" key="1">
    <source>
        <dbReference type="ARBA" id="ARBA00000085"/>
    </source>
</evidence>
<dbReference type="SMART" id="SM00086">
    <property type="entry name" value="PAC"/>
    <property type="match status" value="2"/>
</dbReference>
<evidence type="ECO:0000256" key="2">
    <source>
        <dbReference type="ARBA" id="ARBA00004370"/>
    </source>
</evidence>
<dbReference type="Gene3D" id="3.30.565.10">
    <property type="entry name" value="Histidine kinase-like ATPase, C-terminal domain"/>
    <property type="match status" value="1"/>
</dbReference>
<feature type="modified residue" description="Phosphohistidine" evidence="15">
    <location>
        <position position="1220"/>
    </location>
</feature>
<dbReference type="Pfam" id="PF00512">
    <property type="entry name" value="HisKA"/>
    <property type="match status" value="1"/>
</dbReference>
<keyword evidence="5" id="KW-0808">Transferase</keyword>
<feature type="transmembrane region" description="Helical" evidence="17">
    <location>
        <begin position="310"/>
        <end position="330"/>
    </location>
</feature>
<evidence type="ECO:0000259" key="20">
    <source>
        <dbReference type="PROSITE" id="PS50112"/>
    </source>
</evidence>
<organism evidence="24 25">
    <name type="scientific">Pseudomonas asturiensis</name>
    <dbReference type="NCBI Taxonomy" id="1190415"/>
    <lineage>
        <taxon>Bacteria</taxon>
        <taxon>Pseudomonadati</taxon>
        <taxon>Pseudomonadota</taxon>
        <taxon>Gammaproteobacteria</taxon>
        <taxon>Pseudomonadales</taxon>
        <taxon>Pseudomonadaceae</taxon>
        <taxon>Pseudomonas</taxon>
    </lineage>
</organism>
<dbReference type="FunFam" id="3.30.565.10:FF:000010">
    <property type="entry name" value="Sensor histidine kinase RcsC"/>
    <property type="match status" value="1"/>
</dbReference>
<dbReference type="PROSITE" id="PS50109">
    <property type="entry name" value="HIS_KIN"/>
    <property type="match status" value="1"/>
</dbReference>
<dbReference type="PROSITE" id="PS50112">
    <property type="entry name" value="PAS"/>
    <property type="match status" value="2"/>
</dbReference>
<keyword evidence="4 16" id="KW-0597">Phosphoprotein</keyword>
<keyword evidence="12 17" id="KW-0472">Membrane</keyword>
<dbReference type="InterPro" id="IPR000014">
    <property type="entry name" value="PAS"/>
</dbReference>
<dbReference type="GO" id="GO:0006355">
    <property type="term" value="P:regulation of DNA-templated transcription"/>
    <property type="evidence" value="ECO:0007669"/>
    <property type="project" value="InterPro"/>
</dbReference>
<dbReference type="PROSITE" id="PS50839">
    <property type="entry name" value="CHASE"/>
    <property type="match status" value="1"/>
</dbReference>
<evidence type="ECO:0000256" key="12">
    <source>
        <dbReference type="ARBA" id="ARBA00023136"/>
    </source>
</evidence>
<dbReference type="PROSITE" id="PS50894">
    <property type="entry name" value="HPT"/>
    <property type="match status" value="1"/>
</dbReference>
<evidence type="ECO:0000256" key="8">
    <source>
        <dbReference type="ARBA" id="ARBA00022777"/>
    </source>
</evidence>
<keyword evidence="7" id="KW-0547">Nucleotide-binding</keyword>
<dbReference type="InterPro" id="IPR003594">
    <property type="entry name" value="HATPase_dom"/>
</dbReference>
<dbReference type="PROSITE" id="PS50110">
    <property type="entry name" value="RESPONSE_REGULATORY"/>
    <property type="match status" value="2"/>
</dbReference>
<feature type="domain" description="CHASE" evidence="22">
    <location>
        <begin position="96"/>
        <end position="240"/>
    </location>
</feature>
<evidence type="ECO:0000259" key="23">
    <source>
        <dbReference type="PROSITE" id="PS50894"/>
    </source>
</evidence>
<dbReference type="Gene3D" id="3.30.450.350">
    <property type="entry name" value="CHASE domain"/>
    <property type="match status" value="1"/>
</dbReference>
<dbReference type="SUPFAM" id="SSF55874">
    <property type="entry name" value="ATPase domain of HSP90 chaperone/DNA topoisomerase II/histidine kinase"/>
    <property type="match status" value="1"/>
</dbReference>
<evidence type="ECO:0000256" key="15">
    <source>
        <dbReference type="PROSITE-ProRule" id="PRU00110"/>
    </source>
</evidence>
<evidence type="ECO:0000256" key="5">
    <source>
        <dbReference type="ARBA" id="ARBA00022679"/>
    </source>
</evidence>
<dbReference type="Pfam" id="PF13426">
    <property type="entry name" value="PAS_9"/>
    <property type="match status" value="1"/>
</dbReference>
<comment type="catalytic activity">
    <reaction evidence="1">
        <text>ATP + protein L-histidine = ADP + protein N-phospho-L-histidine.</text>
        <dbReference type="EC" id="2.7.13.3"/>
    </reaction>
</comment>
<dbReference type="InterPro" id="IPR035965">
    <property type="entry name" value="PAS-like_dom_sf"/>
</dbReference>
<evidence type="ECO:0000259" key="18">
    <source>
        <dbReference type="PROSITE" id="PS50109"/>
    </source>
</evidence>
<comment type="subunit">
    <text evidence="13">At low DSF concentrations, interacts with RpfF.</text>
</comment>
<evidence type="ECO:0000259" key="22">
    <source>
        <dbReference type="PROSITE" id="PS50839"/>
    </source>
</evidence>
<dbReference type="InterPro" id="IPR001610">
    <property type="entry name" value="PAC"/>
</dbReference>
<dbReference type="NCBIfam" id="TIGR00229">
    <property type="entry name" value="sensory_box"/>
    <property type="match status" value="2"/>
</dbReference>
<evidence type="ECO:0000259" key="21">
    <source>
        <dbReference type="PROSITE" id="PS50113"/>
    </source>
</evidence>
<dbReference type="InterPro" id="IPR008207">
    <property type="entry name" value="Sig_transdc_His_kin_Hpt_dom"/>
</dbReference>
<dbReference type="Gene3D" id="3.30.450.20">
    <property type="entry name" value="PAS domain"/>
    <property type="match status" value="2"/>
</dbReference>
<keyword evidence="6 17" id="KW-0812">Transmembrane</keyword>
<name>A0A1M7P6X5_9PSED</name>
<dbReference type="CDD" id="cd00130">
    <property type="entry name" value="PAS"/>
    <property type="match status" value="2"/>
</dbReference>
<dbReference type="CDD" id="cd16922">
    <property type="entry name" value="HATPase_EvgS-ArcB-TorS-like"/>
    <property type="match status" value="1"/>
</dbReference>
<evidence type="ECO:0000256" key="14">
    <source>
        <dbReference type="ARBA" id="ARBA00068150"/>
    </source>
</evidence>
<dbReference type="OrthoDB" id="9810730at2"/>
<keyword evidence="11" id="KW-0902">Two-component regulatory system</keyword>
<feature type="domain" description="PAS" evidence="20">
    <location>
        <begin position="341"/>
        <end position="412"/>
    </location>
</feature>
<dbReference type="InterPro" id="IPR013767">
    <property type="entry name" value="PAS_fold"/>
</dbReference>
<feature type="domain" description="PAC" evidence="21">
    <location>
        <begin position="575"/>
        <end position="627"/>
    </location>
</feature>
<feature type="domain" description="HPt" evidence="23">
    <location>
        <begin position="1181"/>
        <end position="1275"/>
    </location>
</feature>
<dbReference type="Pfam" id="PF02518">
    <property type="entry name" value="HATPase_c"/>
    <property type="match status" value="1"/>
</dbReference>
<dbReference type="InterPro" id="IPR042240">
    <property type="entry name" value="CHASE_sf"/>
</dbReference>
<dbReference type="SMART" id="SM00387">
    <property type="entry name" value="HATPase_c"/>
    <property type="match status" value="1"/>
</dbReference>
<dbReference type="SUPFAM" id="SSF47226">
    <property type="entry name" value="Histidine-containing phosphotransfer domain, HPT domain"/>
    <property type="match status" value="1"/>
</dbReference>
<evidence type="ECO:0000256" key="6">
    <source>
        <dbReference type="ARBA" id="ARBA00022692"/>
    </source>
</evidence>
<dbReference type="InterPro" id="IPR011006">
    <property type="entry name" value="CheY-like_superfamily"/>
</dbReference>
<evidence type="ECO:0000256" key="10">
    <source>
        <dbReference type="ARBA" id="ARBA00022989"/>
    </source>
</evidence>
<evidence type="ECO:0000256" key="16">
    <source>
        <dbReference type="PROSITE-ProRule" id="PRU00169"/>
    </source>
</evidence>
<evidence type="ECO:0000256" key="7">
    <source>
        <dbReference type="ARBA" id="ARBA00022741"/>
    </source>
</evidence>
<dbReference type="Gene3D" id="1.20.120.160">
    <property type="entry name" value="HPT domain"/>
    <property type="match status" value="1"/>
</dbReference>
<feature type="domain" description="PAC" evidence="21">
    <location>
        <begin position="415"/>
        <end position="467"/>
    </location>
</feature>
<sequence>MKANSLKVLSGWMVLVLLLGLLISYVASLEQSKAIDRETELALKEVGNSFGDSLQARLRVYEYRLRGLRGAIHMLDVDHVNSSQMSLYSRGRNIEKEYPGARGFGFIRRVPASEEATFLSRVRADGNPHFSVSELNSHSGDRFIIQFIDPLARNAQALGLDIASEDRRRHAAVQAMRTGVATLSAPITLKQNSEEPMRSFLFLLPVYRTAETPDDVQQREAALMGWTYSPLAMREVMSNLDPANHRLHVALYDMGDGEQLIYQSPGDGSAPEVVHTYTLKREIYGRVWRIEIAAYPEFVSGLGTAPASRVFLIGVLASLLLTGLVGTLLLSRQRKQQVIAGQARLATIVENSSDAIIGEALDGTIITWNRAAEQMFGYSEQEVLGNPLAPLLVPSSRIHEDEELLEGVARGERGSTLETQRLHREGHLIDVTITCSLIREADGTILGAAKMMHDITDRKRVERYLMEFNAELEQQVTERTAELSRVAGLLRTVLDASSKVSIIATNLQGQIIVFNRGAELLLGYSGSEMLRCKTPADFHLREEIDQRSKELSIEYGVPIEGIDVFSYKAAIEGSETREWTYVRKDGSTIPVSMIITPIRTAEGELTGHLGIAQDITERLRQGAEVQAAKASAEAANAAKSLFLANMSHEIRTPMNAVIGIAHLLYNTPLNEQQRQLLAKLQIAGRSLLGIINDILDIAKIEAGELRLESNPFNPRHLLAELRELFNSQAQEKGLHFEVSVITPLPQLLIGDTLRINQILMNLVGNALKFTANGGIDVTVSGESSDAENCWLRFTVRDTGCGIAPQVLDQLFSPFTQADASTTRRFGGTGLGLSVVRGLAEQMGGRVGVGSEPGLGSEFWVLLPFKISKSDIEPSGMLSSLEVLIICDESHASQALQRLCRGFGWRATCPVDEQAQQMALQQLDQEGHPQPDVLLLDWQSPQTQNIRRLIETTQLPVILVTEPDTRLLLEPIATTVLLKPLDSSALFNAVNTCIADHQGSTERVIQATRMDTSINQWLTGLKLLLVDDSEINLEVASLLLQQQGAQVQTAANGLLALESLRKTPDFFDAVLMDVQMPEMDGYEATRRIRSELGLSRLPVLALTAGALAEERRRAEQAGMNDFLTKPLEPAALIRAIRLAVERARGAPLSVGNTSQSQQPEAVWPLIEGINTQEVADRLGNDLPLFLTSLRRFFSEFARFSDSTSAMRLMHSNPDQLVADLHKLRGVANLLGASTLGQLAGQAEKLLLDGNDPQHTLEALSADFSQLQDRCAHLQNAPLQTPRAETDPNTAARALTALQKLLENHDIAALDQFPLAAAALQAAAGEVLVEQLWQAIEGLEFEKALRLLERADLRTES</sequence>
<protein>
    <recommendedName>
        <fullName evidence="14">Sensory/regulatory protein RpfC</fullName>
        <ecNumber evidence="3">2.7.13.3</ecNumber>
    </recommendedName>
</protein>
<feature type="domain" description="PAS" evidence="20">
    <location>
        <begin position="486"/>
        <end position="530"/>
    </location>
</feature>
<dbReference type="InterPro" id="IPR003661">
    <property type="entry name" value="HisK_dim/P_dom"/>
</dbReference>
<keyword evidence="8" id="KW-0418">Kinase</keyword>
<evidence type="ECO:0000313" key="24">
    <source>
        <dbReference type="EMBL" id="SHN12444.1"/>
    </source>
</evidence>
<dbReference type="Pfam" id="PF00072">
    <property type="entry name" value="Response_reg"/>
    <property type="match status" value="1"/>
</dbReference>
<dbReference type="InterPro" id="IPR036097">
    <property type="entry name" value="HisK_dim/P_sf"/>
</dbReference>
<dbReference type="SMART" id="SM00388">
    <property type="entry name" value="HisKA"/>
    <property type="match status" value="1"/>
</dbReference>
<dbReference type="Gene3D" id="1.10.287.130">
    <property type="match status" value="1"/>
</dbReference>
<dbReference type="InterPro" id="IPR036641">
    <property type="entry name" value="HPT_dom_sf"/>
</dbReference>
<dbReference type="SUPFAM" id="SSF55785">
    <property type="entry name" value="PYP-like sensor domain (PAS domain)"/>
    <property type="match status" value="2"/>
</dbReference>
<evidence type="ECO:0000256" key="11">
    <source>
        <dbReference type="ARBA" id="ARBA00023012"/>
    </source>
</evidence>
<keyword evidence="10 17" id="KW-1133">Transmembrane helix</keyword>
<feature type="domain" description="Response regulatory" evidence="19">
    <location>
        <begin position="881"/>
        <end position="993"/>
    </location>
</feature>
<feature type="modified residue" description="4-aspartylphosphate" evidence="16">
    <location>
        <position position="936"/>
    </location>
</feature>
<evidence type="ECO:0000256" key="13">
    <source>
        <dbReference type="ARBA" id="ARBA00064003"/>
    </source>
</evidence>
<dbReference type="SMART" id="SM01079">
    <property type="entry name" value="CHASE"/>
    <property type="match status" value="1"/>
</dbReference>
<dbReference type="InterPro" id="IPR006189">
    <property type="entry name" value="CHASE_dom"/>
</dbReference>
<dbReference type="InterPro" id="IPR036890">
    <property type="entry name" value="HATPase_C_sf"/>
</dbReference>
<gene>
    <name evidence="24" type="ORF">SAMN05216593_108192</name>
</gene>
<dbReference type="InterPro" id="IPR004358">
    <property type="entry name" value="Sig_transdc_His_kin-like_C"/>
</dbReference>
<keyword evidence="9" id="KW-0067">ATP-binding</keyword>
<dbReference type="PANTHER" id="PTHR45339:SF5">
    <property type="entry name" value="HISTIDINE KINASE"/>
    <property type="match status" value="1"/>
</dbReference>
<proteinExistence type="predicted"/>